<evidence type="ECO:0000256" key="4">
    <source>
        <dbReference type="ARBA" id="ARBA00022729"/>
    </source>
</evidence>
<evidence type="ECO:0000313" key="11">
    <source>
        <dbReference type="EMBL" id="GAU98416.1"/>
    </source>
</evidence>
<dbReference type="GO" id="GO:0009897">
    <property type="term" value="C:external side of plasma membrane"/>
    <property type="evidence" value="ECO:0007669"/>
    <property type="project" value="TreeGrafter"/>
</dbReference>
<feature type="chain" id="PRO_5008898195" description="GDNF/GAS1 domain-containing protein" evidence="9">
    <location>
        <begin position="19"/>
        <end position="934"/>
    </location>
</feature>
<evidence type="ECO:0000256" key="2">
    <source>
        <dbReference type="ARBA" id="ARBA00005961"/>
    </source>
</evidence>
<dbReference type="STRING" id="947166.A0A1D1V9T4"/>
<feature type="domain" description="GDNF/GAS1" evidence="10">
    <location>
        <begin position="147"/>
        <end position="223"/>
    </location>
</feature>
<evidence type="ECO:0000256" key="8">
    <source>
        <dbReference type="SAM" id="MobiDB-lite"/>
    </source>
</evidence>
<dbReference type="InterPro" id="IPR037193">
    <property type="entry name" value="GDNF_alpha"/>
</dbReference>
<evidence type="ECO:0000256" key="1">
    <source>
        <dbReference type="ARBA" id="ARBA00004236"/>
    </source>
</evidence>
<name>A0A1D1V9T4_RAMVA</name>
<evidence type="ECO:0000256" key="6">
    <source>
        <dbReference type="ARBA" id="ARBA00023170"/>
    </source>
</evidence>
<evidence type="ECO:0000256" key="5">
    <source>
        <dbReference type="ARBA" id="ARBA00023136"/>
    </source>
</evidence>
<dbReference type="Proteomes" id="UP000186922">
    <property type="component" value="Unassembled WGS sequence"/>
</dbReference>
<feature type="signal peptide" evidence="9">
    <location>
        <begin position="1"/>
        <end position="18"/>
    </location>
</feature>
<accession>A0A1D1V9T4</accession>
<dbReference type="GO" id="GO:0043235">
    <property type="term" value="C:receptor complex"/>
    <property type="evidence" value="ECO:0007669"/>
    <property type="project" value="TreeGrafter"/>
</dbReference>
<feature type="region of interest" description="Disordered" evidence="8">
    <location>
        <begin position="296"/>
        <end position="317"/>
    </location>
</feature>
<feature type="region of interest" description="Disordered" evidence="8">
    <location>
        <begin position="506"/>
        <end position="573"/>
    </location>
</feature>
<dbReference type="GO" id="GO:0007399">
    <property type="term" value="P:nervous system development"/>
    <property type="evidence" value="ECO:0007669"/>
    <property type="project" value="TreeGrafter"/>
</dbReference>
<comment type="caution">
    <text evidence="11">The sequence shown here is derived from an EMBL/GenBank/DDBJ whole genome shotgun (WGS) entry which is preliminary data.</text>
</comment>
<evidence type="ECO:0000256" key="7">
    <source>
        <dbReference type="ARBA" id="ARBA00023180"/>
    </source>
</evidence>
<sequence>MLRTLLIIQASFTSYAMARHETAPAATSESRNCVQSRRQCVIDRSCSSLLERIPRLCGPTDNQHCYSKHQPECRRSLIQLKSTSELQSSCYCQNPSSRSCQDYYNLLYNHPCLRYPPFAPAISPQAFNFDLEFAGQLLQYRHVQLSCTSAHHACRKSPLCRRVYDEYRRRCKIKDNRCRMTNAALCFNSFELIKLTPLWNCICGQPSESRCLRIQKSIIGNPCIGGLPELFVDRNAFLNTTHLSTAAPSVIRRPTPARTQRPIAPTRAPAPVTTRPPRPTTTTANYEVLIPEDNTEPADIAEPLPPPPEDSHVTSDGEPDAEAIVETFPGPDEEYVLIPHIAVALIYPIVNRIRDILIEHYALITTTEPPTEAPSDTDYTDEPTEATTEEPDEQSAVIMAAELPTRPPTTQSTSRPGPSLQPGLTRATVSSTSRTTPYSTRSFRRTTLPSLTAEPSGTSVATTTVRSVLATTTRTVPVRPAQVLVPHSPVRSTTVAISPFVTTTAITTTTHPEGDEVSVSESEDYGDNRLTTTTDSSVVSSDENEDKSNTGTTETETETTTDTTTEATTVPAEGVTSRLLLPSDLCWQQIDAWRQHPEFAEAVQIFHESCRWTTENNETCDATLCLDAEVRVQRWMGGVFQFCSNLTCDVDADGGCKRLQEFFTPGCVKDAPFLEEELIETVTCRDFKRNGLVLNVQRGQYKRVFTSNECSDKCTCDAAGKVRCEPLLCSKSDDCHGNYATFPPGAPFFRAFQGQCVCHMGKFLCIKPYKFNVTEGVWLFMAYSTVEERALYPMTNLTVAQDALKRLKLLPYPMRREEPCLFDMEPSEPEYFILRADRFEFENVTEENLSAGTKLNEEYCERYFSWVANEVVTRKSARQDMLLSLMRLAEMESHRHLPSSASRLTLKAVSSFDLFMMAMTVAFTFLFRENFFVF</sequence>
<feature type="compositionally biased region" description="Low complexity" evidence="8">
    <location>
        <begin position="256"/>
        <end position="273"/>
    </location>
</feature>
<organism evidence="11 12">
    <name type="scientific">Ramazzottius varieornatus</name>
    <name type="common">Water bear</name>
    <name type="synonym">Tardigrade</name>
    <dbReference type="NCBI Taxonomy" id="947166"/>
    <lineage>
        <taxon>Eukaryota</taxon>
        <taxon>Metazoa</taxon>
        <taxon>Ecdysozoa</taxon>
        <taxon>Tardigrada</taxon>
        <taxon>Eutardigrada</taxon>
        <taxon>Parachela</taxon>
        <taxon>Hypsibioidea</taxon>
        <taxon>Ramazzottiidae</taxon>
        <taxon>Ramazzottius</taxon>
    </lineage>
</organism>
<keyword evidence="5" id="KW-0472">Membrane</keyword>
<evidence type="ECO:0000313" key="12">
    <source>
        <dbReference type="Proteomes" id="UP000186922"/>
    </source>
</evidence>
<feature type="compositionally biased region" description="Acidic residues" evidence="8">
    <location>
        <begin position="378"/>
        <end position="393"/>
    </location>
</feature>
<reference evidence="11 12" key="1">
    <citation type="journal article" date="2016" name="Nat. Commun.">
        <title>Extremotolerant tardigrade genome and improved radiotolerance of human cultured cells by tardigrade-unique protein.</title>
        <authorList>
            <person name="Hashimoto T."/>
            <person name="Horikawa D.D."/>
            <person name="Saito Y."/>
            <person name="Kuwahara H."/>
            <person name="Kozuka-Hata H."/>
            <person name="Shin-I T."/>
            <person name="Minakuchi Y."/>
            <person name="Ohishi K."/>
            <person name="Motoyama A."/>
            <person name="Aizu T."/>
            <person name="Enomoto A."/>
            <person name="Kondo K."/>
            <person name="Tanaka S."/>
            <person name="Hara Y."/>
            <person name="Koshikawa S."/>
            <person name="Sagara H."/>
            <person name="Miura T."/>
            <person name="Yokobori S."/>
            <person name="Miyagawa K."/>
            <person name="Suzuki Y."/>
            <person name="Kubo T."/>
            <person name="Oyama M."/>
            <person name="Kohara Y."/>
            <person name="Fujiyama A."/>
            <person name="Arakawa K."/>
            <person name="Katayama T."/>
            <person name="Toyoda A."/>
            <person name="Kunieda T."/>
        </authorList>
    </citation>
    <scope>NUCLEOTIDE SEQUENCE [LARGE SCALE GENOMIC DNA]</scope>
    <source>
        <strain evidence="11 12">YOKOZUNA-1</strain>
    </source>
</reference>
<feature type="region of interest" description="Disordered" evidence="8">
    <location>
        <begin position="256"/>
        <end position="282"/>
    </location>
</feature>
<keyword evidence="3" id="KW-1003">Cell membrane</keyword>
<dbReference type="SUPFAM" id="SSF110035">
    <property type="entry name" value="GDNF receptor-like"/>
    <property type="match status" value="2"/>
</dbReference>
<dbReference type="InterPro" id="IPR057681">
    <property type="entry name" value="DUF7921"/>
</dbReference>
<dbReference type="EMBL" id="BDGG01000004">
    <property type="protein sequence ID" value="GAU98416.1"/>
    <property type="molecule type" value="Genomic_DNA"/>
</dbReference>
<feature type="compositionally biased region" description="Acidic residues" evidence="8">
    <location>
        <begin position="515"/>
        <end position="525"/>
    </location>
</feature>
<comment type="subcellular location">
    <subcellularLocation>
        <location evidence="1">Cell membrane</location>
    </subcellularLocation>
</comment>
<feature type="compositionally biased region" description="Low complexity" evidence="8">
    <location>
        <begin position="550"/>
        <end position="573"/>
    </location>
</feature>
<feature type="domain" description="GDNF/GAS1" evidence="10">
    <location>
        <begin position="33"/>
        <end position="112"/>
    </location>
</feature>
<dbReference type="InterPro" id="IPR016017">
    <property type="entry name" value="GDNF/GAS1"/>
</dbReference>
<dbReference type="PANTHER" id="PTHR10269:SF12">
    <property type="entry name" value="GLIAL CELL LINE-DERIVED NEUROTROPHIC FAMILY RECEPTOR-LIKE, ISOFORM E"/>
    <property type="match status" value="1"/>
</dbReference>
<evidence type="ECO:0000259" key="10">
    <source>
        <dbReference type="SMART" id="SM00907"/>
    </source>
</evidence>
<keyword evidence="4 9" id="KW-0732">Signal</keyword>
<evidence type="ECO:0000256" key="9">
    <source>
        <dbReference type="SAM" id="SignalP"/>
    </source>
</evidence>
<protein>
    <recommendedName>
        <fullName evidence="10">GDNF/GAS1 domain-containing protein</fullName>
    </recommendedName>
</protein>
<proteinExistence type="inferred from homology"/>
<dbReference type="OrthoDB" id="6374728at2759"/>
<dbReference type="AlphaFoldDB" id="A0A1D1V9T4"/>
<keyword evidence="7" id="KW-0325">Glycoprotein</keyword>
<gene>
    <name evidence="11" type="primary">RvY_09568-1</name>
    <name evidence="11" type="synonym">RvY_09568.1</name>
    <name evidence="11" type="ORF">RvY_09568</name>
</gene>
<keyword evidence="6" id="KW-0675">Receptor</keyword>
<dbReference type="PANTHER" id="PTHR10269">
    <property type="entry name" value="GDNF RECEPTOR ALPHA"/>
    <property type="match status" value="1"/>
</dbReference>
<comment type="similarity">
    <text evidence="2">Belongs to the GDNFR family.</text>
</comment>
<evidence type="ECO:0000256" key="3">
    <source>
        <dbReference type="ARBA" id="ARBA00022475"/>
    </source>
</evidence>
<dbReference type="GO" id="GO:0038023">
    <property type="term" value="F:signaling receptor activity"/>
    <property type="evidence" value="ECO:0007669"/>
    <property type="project" value="InterPro"/>
</dbReference>
<feature type="compositionally biased region" description="Low complexity" evidence="8">
    <location>
        <begin position="408"/>
        <end position="418"/>
    </location>
</feature>
<dbReference type="SMART" id="SM00907">
    <property type="entry name" value="GDNF"/>
    <property type="match status" value="2"/>
</dbReference>
<dbReference type="GO" id="GO:0007169">
    <property type="term" value="P:cell surface receptor protein tyrosine kinase signaling pathway"/>
    <property type="evidence" value="ECO:0007669"/>
    <property type="project" value="UniProtKB-ARBA"/>
</dbReference>
<dbReference type="Pfam" id="PF02351">
    <property type="entry name" value="GDNF"/>
    <property type="match status" value="2"/>
</dbReference>
<dbReference type="Pfam" id="PF25537">
    <property type="entry name" value="DUF7921"/>
    <property type="match status" value="1"/>
</dbReference>
<keyword evidence="12" id="KW-1185">Reference proteome</keyword>
<feature type="region of interest" description="Disordered" evidence="8">
    <location>
        <begin position="368"/>
        <end position="441"/>
    </location>
</feature>
<feature type="compositionally biased region" description="Low complexity" evidence="8">
    <location>
        <begin position="531"/>
        <end position="541"/>
    </location>
</feature>
<feature type="compositionally biased region" description="Low complexity" evidence="8">
    <location>
        <begin position="425"/>
        <end position="441"/>
    </location>
</feature>
<dbReference type="InterPro" id="IPR003438">
    <property type="entry name" value="GDNF_rcpt"/>
</dbReference>